<keyword evidence="7" id="KW-1005">Bacterial flagellum biogenesis</keyword>
<evidence type="ECO:0000256" key="8">
    <source>
        <dbReference type="ARBA" id="ARBA00022927"/>
    </source>
</evidence>
<gene>
    <name evidence="12" type="ORF">BW247_07790</name>
</gene>
<keyword evidence="6" id="KW-0963">Cytoplasm</keyword>
<dbReference type="GO" id="GO:0015031">
    <property type="term" value="P:protein transport"/>
    <property type="evidence" value="ECO:0007669"/>
    <property type="project" value="UniProtKB-KW"/>
</dbReference>
<organism evidence="12 13">
    <name type="scientific">Acidihalobacter ferrooxydans</name>
    <dbReference type="NCBI Taxonomy" id="1765967"/>
    <lineage>
        <taxon>Bacteria</taxon>
        <taxon>Pseudomonadati</taxon>
        <taxon>Pseudomonadota</taxon>
        <taxon>Gammaproteobacteria</taxon>
        <taxon>Chromatiales</taxon>
        <taxon>Ectothiorhodospiraceae</taxon>
        <taxon>Acidihalobacter</taxon>
    </lineage>
</organism>
<dbReference type="KEGG" id="afy:BW247_07790"/>
<dbReference type="PANTHER" id="PTHR34982">
    <property type="entry name" value="YOP PROTEINS TRANSLOCATION PROTEIN L"/>
    <property type="match status" value="1"/>
</dbReference>
<feature type="domain" description="Flagellar assembly protein FliH/Type III secretion system HrpE" evidence="11">
    <location>
        <begin position="92"/>
        <end position="218"/>
    </location>
</feature>
<dbReference type="InterPro" id="IPR018035">
    <property type="entry name" value="Flagellar_FliH/T3SS_HrpE"/>
</dbReference>
<comment type="similarity">
    <text evidence="3">Belongs to the FliH family.</text>
</comment>
<evidence type="ECO:0000256" key="9">
    <source>
        <dbReference type="ARBA" id="ARBA00023225"/>
    </source>
</evidence>
<dbReference type="EMBL" id="CP019434">
    <property type="protein sequence ID" value="APZ43004.1"/>
    <property type="molecule type" value="Genomic_DNA"/>
</dbReference>
<evidence type="ECO:0000256" key="1">
    <source>
        <dbReference type="ARBA" id="ARBA00003041"/>
    </source>
</evidence>
<keyword evidence="9" id="KW-1006">Bacterial flagellum protein export</keyword>
<evidence type="ECO:0000256" key="5">
    <source>
        <dbReference type="ARBA" id="ARBA00022448"/>
    </source>
</evidence>
<sequence>MAGKIVPGNQADRVSLWQAPMVGGSETAKQAFDSSESAVPPAPAEESPMDTDALPPLMTAEALEALQEAARKEGFEQGYEEGLASGRRTVEQQVHAWQALLDHLARPLEELDERVGQELIALAIAMTRQIVRRELKTAPDEVIGVVKEALALLPSQASQVKVDLHPEDAALIRQTLPEGEGEKFWQIVENPALTRGGCQVSTANSQIDATVEKRLNQVFAAALGHVRGGEVA</sequence>
<keyword evidence="13" id="KW-1185">Reference proteome</keyword>
<evidence type="ECO:0000313" key="12">
    <source>
        <dbReference type="EMBL" id="APZ43004.1"/>
    </source>
</evidence>
<dbReference type="GO" id="GO:0003774">
    <property type="term" value="F:cytoskeletal motor activity"/>
    <property type="evidence" value="ECO:0007669"/>
    <property type="project" value="InterPro"/>
</dbReference>
<dbReference type="OrthoDB" id="6196089at2"/>
<reference evidence="12 13" key="1">
    <citation type="submission" date="2017-01" db="EMBL/GenBank/DDBJ databases">
        <title>Draft sequence of Acidihalobacter ferrooxidans strain DSM 14175 (strain V8).</title>
        <authorList>
            <person name="Khaleque H.N."/>
            <person name="Ramsay J.P."/>
            <person name="Murphy R.J.T."/>
            <person name="Kaksonen A.H."/>
            <person name="Boxall N.J."/>
            <person name="Watkin E.L.J."/>
        </authorList>
    </citation>
    <scope>NUCLEOTIDE SEQUENCE [LARGE SCALE GENOMIC DNA]</scope>
    <source>
        <strain evidence="12 13">V8</strain>
    </source>
</reference>
<accession>A0A1P8UGV2</accession>
<dbReference type="GO" id="GO:0044781">
    <property type="term" value="P:bacterial-type flagellum organization"/>
    <property type="evidence" value="ECO:0007669"/>
    <property type="project" value="UniProtKB-KW"/>
</dbReference>
<dbReference type="GO" id="GO:0005829">
    <property type="term" value="C:cytosol"/>
    <property type="evidence" value="ECO:0007669"/>
    <property type="project" value="TreeGrafter"/>
</dbReference>
<dbReference type="SUPFAM" id="SSF160527">
    <property type="entry name" value="V-type ATPase subunit E-like"/>
    <property type="match status" value="1"/>
</dbReference>
<dbReference type="Proteomes" id="UP000243807">
    <property type="component" value="Chromosome"/>
</dbReference>
<dbReference type="InterPro" id="IPR000563">
    <property type="entry name" value="Flag_FliH"/>
</dbReference>
<dbReference type="GO" id="GO:0009288">
    <property type="term" value="C:bacterial-type flagellum"/>
    <property type="evidence" value="ECO:0007669"/>
    <property type="project" value="InterPro"/>
</dbReference>
<dbReference type="GO" id="GO:0071973">
    <property type="term" value="P:bacterial-type flagellum-dependent cell motility"/>
    <property type="evidence" value="ECO:0007669"/>
    <property type="project" value="InterPro"/>
</dbReference>
<dbReference type="InterPro" id="IPR051472">
    <property type="entry name" value="T3SS_Stator/FliH"/>
</dbReference>
<evidence type="ECO:0000256" key="4">
    <source>
        <dbReference type="ARBA" id="ARBA00016507"/>
    </source>
</evidence>
<dbReference type="PRINTS" id="PR01003">
    <property type="entry name" value="FLGFLIH"/>
</dbReference>
<dbReference type="PANTHER" id="PTHR34982:SF1">
    <property type="entry name" value="FLAGELLAR ASSEMBLY PROTEIN FLIH"/>
    <property type="match status" value="1"/>
</dbReference>
<dbReference type="STRING" id="1765967.BW247_07790"/>
<evidence type="ECO:0000256" key="2">
    <source>
        <dbReference type="ARBA" id="ARBA00004496"/>
    </source>
</evidence>
<dbReference type="RefSeq" id="WP_076836652.1">
    <property type="nucleotide sequence ID" value="NZ_CP019434.1"/>
</dbReference>
<keyword evidence="5" id="KW-0813">Transport</keyword>
<evidence type="ECO:0000256" key="10">
    <source>
        <dbReference type="SAM" id="MobiDB-lite"/>
    </source>
</evidence>
<evidence type="ECO:0000256" key="7">
    <source>
        <dbReference type="ARBA" id="ARBA00022795"/>
    </source>
</evidence>
<comment type="subcellular location">
    <subcellularLocation>
        <location evidence="2">Cytoplasm</location>
    </subcellularLocation>
</comment>
<evidence type="ECO:0000256" key="6">
    <source>
        <dbReference type="ARBA" id="ARBA00022490"/>
    </source>
</evidence>
<dbReference type="Pfam" id="PF02108">
    <property type="entry name" value="FliH"/>
    <property type="match status" value="1"/>
</dbReference>
<comment type="function">
    <text evidence="1">Needed for flagellar regrowth and assembly.</text>
</comment>
<keyword evidence="8" id="KW-0653">Protein transport</keyword>
<evidence type="ECO:0000313" key="13">
    <source>
        <dbReference type="Proteomes" id="UP000243807"/>
    </source>
</evidence>
<evidence type="ECO:0000259" key="11">
    <source>
        <dbReference type="Pfam" id="PF02108"/>
    </source>
</evidence>
<evidence type="ECO:0000256" key="3">
    <source>
        <dbReference type="ARBA" id="ARBA00006602"/>
    </source>
</evidence>
<dbReference type="AlphaFoldDB" id="A0A1P8UGV2"/>
<name>A0A1P8UGV2_9GAMM</name>
<feature type="region of interest" description="Disordered" evidence="10">
    <location>
        <begin position="25"/>
        <end position="49"/>
    </location>
</feature>
<protein>
    <recommendedName>
        <fullName evidence="4">Flagellar assembly protein FliH</fullName>
    </recommendedName>
</protein>
<proteinExistence type="inferred from homology"/>